<keyword evidence="3" id="KW-1185">Reference proteome</keyword>
<dbReference type="AlphaFoldDB" id="A0A556QN72"/>
<keyword evidence="1" id="KW-0732">Signal</keyword>
<name>A0A556QN72_9BACT</name>
<comment type="caution">
    <text evidence="2">The sequence shown here is derived from an EMBL/GenBank/DDBJ whole genome shotgun (WGS) entry which is preliminary data.</text>
</comment>
<dbReference type="NCBIfam" id="TIGR02601">
    <property type="entry name" value="autotrns_rpt"/>
    <property type="match status" value="1"/>
</dbReference>
<sequence>MRGLRRIGRGVQGRNTTILGLTPLARRDSLNFGTGAVLMEASETMTVNGSTLTMGGVISSSEGGGITKAGAGTLELGGANLYNGATLVNAGTLLVNGSLASGSVVTVNSGGTLGGSGTINGATTIATGGTLAPGNSPGLLTFGSNLTLATGSTTVFQIDGTNRGTTYDAINLTTGTLTYDGAFNLVFGTTVQDGTALDFFRLSGNGSTGSFSSILASGSYSGLFTNDGGVWTLVNGAQTLTFSQTTGDLSFSSAAVPELSTYTALFGACSLGVAAWQRRRKLRAA</sequence>
<gene>
    <name evidence="2" type="ORF">FPL22_01850</name>
</gene>
<organism evidence="2 3">
    <name type="scientific">Rariglobus hedericola</name>
    <dbReference type="NCBI Taxonomy" id="2597822"/>
    <lineage>
        <taxon>Bacteria</taxon>
        <taxon>Pseudomonadati</taxon>
        <taxon>Verrucomicrobiota</taxon>
        <taxon>Opitutia</taxon>
        <taxon>Opitutales</taxon>
        <taxon>Opitutaceae</taxon>
        <taxon>Rariglobus</taxon>
    </lineage>
</organism>
<dbReference type="Pfam" id="PF12951">
    <property type="entry name" value="PATR"/>
    <property type="match status" value="1"/>
</dbReference>
<reference evidence="2 3" key="1">
    <citation type="submission" date="2019-07" db="EMBL/GenBank/DDBJ databases">
        <title>Description of 53C-WASEF.</title>
        <authorList>
            <person name="Pitt A."/>
            <person name="Hahn M.W."/>
        </authorList>
    </citation>
    <scope>NUCLEOTIDE SEQUENCE [LARGE SCALE GENOMIC DNA]</scope>
    <source>
        <strain evidence="2 3">53C-WASEF</strain>
    </source>
</reference>
<dbReference type="EMBL" id="VMBG01000001">
    <property type="protein sequence ID" value="TSJ78079.1"/>
    <property type="molecule type" value="Genomic_DNA"/>
</dbReference>
<evidence type="ECO:0000313" key="3">
    <source>
        <dbReference type="Proteomes" id="UP000315648"/>
    </source>
</evidence>
<dbReference type="InterPro" id="IPR013425">
    <property type="entry name" value="Autotrns_rpt"/>
</dbReference>
<evidence type="ECO:0000313" key="2">
    <source>
        <dbReference type="EMBL" id="TSJ78079.1"/>
    </source>
</evidence>
<accession>A0A556QN72</accession>
<protein>
    <recommendedName>
        <fullName evidence="4">PEP-CTERM sorting domain-containing protein</fullName>
    </recommendedName>
</protein>
<dbReference type="Proteomes" id="UP000315648">
    <property type="component" value="Unassembled WGS sequence"/>
</dbReference>
<evidence type="ECO:0008006" key="4">
    <source>
        <dbReference type="Google" id="ProtNLM"/>
    </source>
</evidence>
<evidence type="ECO:0000256" key="1">
    <source>
        <dbReference type="ARBA" id="ARBA00022729"/>
    </source>
</evidence>
<dbReference type="InterPro" id="IPR011050">
    <property type="entry name" value="Pectin_lyase_fold/virulence"/>
</dbReference>
<dbReference type="SUPFAM" id="SSF51126">
    <property type="entry name" value="Pectin lyase-like"/>
    <property type="match status" value="1"/>
</dbReference>
<dbReference type="OrthoDB" id="200310at2"/>
<proteinExistence type="predicted"/>